<sequence>MPENENRWYHVYNHKGAAPMRTALNQKESDCDGCDVYRPFLSLTHKDSSVYGSQLHQPHIIFGKGYIPAAAAATSSYSSRVKIQHLQNNRNKLHTERKTNGLIFNSFPALSWSNSRALIFHHWPRVPTIPTHMNINSAERIDSDEPFADTSQRFDPFGNMNLPFILPSSLGWVTTSTCVRSTPTSSQTNITPVPTITPSK</sequence>
<evidence type="ECO:0000256" key="1">
    <source>
        <dbReference type="SAM" id="MobiDB-lite"/>
    </source>
</evidence>
<gene>
    <name evidence="2" type="ORF">OAUR00152_LOCUS41630</name>
</gene>
<dbReference type="AlphaFoldDB" id="A0A7S4NIC1"/>
<name>A0A7S4NIC1_9STRA</name>
<feature type="region of interest" description="Disordered" evidence="1">
    <location>
        <begin position="181"/>
        <end position="200"/>
    </location>
</feature>
<dbReference type="EMBL" id="HBKQ01061094">
    <property type="protein sequence ID" value="CAE2288264.1"/>
    <property type="molecule type" value="Transcribed_RNA"/>
</dbReference>
<organism evidence="2">
    <name type="scientific">Odontella aurita</name>
    <dbReference type="NCBI Taxonomy" id="265563"/>
    <lineage>
        <taxon>Eukaryota</taxon>
        <taxon>Sar</taxon>
        <taxon>Stramenopiles</taxon>
        <taxon>Ochrophyta</taxon>
        <taxon>Bacillariophyta</taxon>
        <taxon>Mediophyceae</taxon>
        <taxon>Biddulphiophycidae</taxon>
        <taxon>Eupodiscales</taxon>
        <taxon>Odontellaceae</taxon>
        <taxon>Odontella</taxon>
    </lineage>
</organism>
<reference evidence="2" key="1">
    <citation type="submission" date="2021-01" db="EMBL/GenBank/DDBJ databases">
        <authorList>
            <person name="Corre E."/>
            <person name="Pelletier E."/>
            <person name="Niang G."/>
            <person name="Scheremetjew M."/>
            <person name="Finn R."/>
            <person name="Kale V."/>
            <person name="Holt S."/>
            <person name="Cochrane G."/>
            <person name="Meng A."/>
            <person name="Brown T."/>
            <person name="Cohen L."/>
        </authorList>
    </citation>
    <scope>NUCLEOTIDE SEQUENCE</scope>
    <source>
        <strain evidence="2">Isolate 1302-5</strain>
    </source>
</reference>
<protein>
    <submittedName>
        <fullName evidence="2">Uncharacterized protein</fullName>
    </submittedName>
</protein>
<proteinExistence type="predicted"/>
<accession>A0A7S4NIC1</accession>
<evidence type="ECO:0000313" key="2">
    <source>
        <dbReference type="EMBL" id="CAE2288264.1"/>
    </source>
</evidence>